<dbReference type="InterPro" id="IPR036291">
    <property type="entry name" value="NAD(P)-bd_dom_sf"/>
</dbReference>
<dbReference type="InterPro" id="IPR020904">
    <property type="entry name" value="Sc_DH/Rdtase_CS"/>
</dbReference>
<comment type="similarity">
    <text evidence="1">Belongs to the short-chain dehydrogenases/reductases (SDR) family.</text>
</comment>
<dbReference type="Proteomes" id="UP000217221">
    <property type="component" value="Chromosome"/>
</dbReference>
<dbReference type="RefSeq" id="WP_095698288.1">
    <property type="nucleotide sequence ID" value="NZ_CP016782.1"/>
</dbReference>
<dbReference type="InterPro" id="IPR002347">
    <property type="entry name" value="SDR_fam"/>
</dbReference>
<gene>
    <name evidence="3" type="ORF">PHILAsVB114_05015</name>
</gene>
<protein>
    <submittedName>
        <fullName evidence="3">D-threo-aldose 1-dehydrogenase</fullName>
    </submittedName>
</protein>
<dbReference type="Gene3D" id="3.40.50.720">
    <property type="entry name" value="NAD(P)-binding Rossmann-like Domain"/>
    <property type="match status" value="1"/>
</dbReference>
<accession>A0A249LGC2</accession>
<keyword evidence="4" id="KW-1185">Reference proteome</keyword>
<name>A0A249LGC2_9ACTN</name>
<dbReference type="CDD" id="cd05233">
    <property type="entry name" value="SDR_c"/>
    <property type="match status" value="1"/>
</dbReference>
<dbReference type="Pfam" id="PF13561">
    <property type="entry name" value="adh_short_C2"/>
    <property type="match status" value="1"/>
</dbReference>
<dbReference type="EMBL" id="CP016782">
    <property type="protein sequence ID" value="ASY27984.1"/>
    <property type="molecule type" value="Genomic_DNA"/>
</dbReference>
<evidence type="ECO:0000313" key="4">
    <source>
        <dbReference type="Proteomes" id="UP000217221"/>
    </source>
</evidence>
<dbReference type="PANTHER" id="PTHR43477">
    <property type="entry name" value="DIHYDROANTICAPSIN 7-DEHYDROGENASE"/>
    <property type="match status" value="1"/>
</dbReference>
<dbReference type="InterPro" id="IPR051122">
    <property type="entry name" value="SDR_DHRS6-like"/>
</dbReference>
<keyword evidence="2" id="KW-0560">Oxidoreductase</keyword>
<dbReference type="PANTHER" id="PTHR43477:SF1">
    <property type="entry name" value="DIHYDROANTICAPSIN 7-DEHYDROGENASE"/>
    <property type="match status" value="1"/>
</dbReference>
<sequence>MSTDFQGFNVVITGAGSGIGLAVAKKLKALGAQVFGLDLNAGELDGVGTWIECDIGSDESVTKAFASIAGKVSKIDVLINNAGIGAQGGVEAATTEEWNKVLNINVIGTSRVSAAALPLLRKSTDAAIVNTCSVVATVGLPKRAIYSASKGAILSLTLAMAADLLPEKIRVNCVNPGTAETPWIGRLLSQAADPAKERAALEARQPMGRLVSADEVANAIIYLAHPGQKSTTGTVLAVDGGLHSLNLPK</sequence>
<proteinExistence type="inferred from homology"/>
<dbReference type="AlphaFoldDB" id="A0A249LGC2"/>
<evidence type="ECO:0000256" key="2">
    <source>
        <dbReference type="ARBA" id="ARBA00023002"/>
    </source>
</evidence>
<dbReference type="PRINTS" id="PR00081">
    <property type="entry name" value="GDHRDH"/>
</dbReference>
<dbReference type="OrthoDB" id="9789398at2"/>
<organism evidence="3 4">
    <name type="scientific">Candidatus Planktophila limnetica</name>
    <dbReference type="NCBI Taxonomy" id="573600"/>
    <lineage>
        <taxon>Bacteria</taxon>
        <taxon>Bacillati</taxon>
        <taxon>Actinomycetota</taxon>
        <taxon>Actinomycetes</taxon>
        <taxon>Candidatus Nanopelagicales</taxon>
        <taxon>Candidatus Nanopelagicaceae</taxon>
        <taxon>Candidatus Planktophila</taxon>
    </lineage>
</organism>
<evidence type="ECO:0000313" key="3">
    <source>
        <dbReference type="EMBL" id="ASY27984.1"/>
    </source>
</evidence>
<dbReference type="KEGG" id="plim:PHILAsVB114_05015"/>
<evidence type="ECO:0000256" key="1">
    <source>
        <dbReference type="ARBA" id="ARBA00006484"/>
    </source>
</evidence>
<dbReference type="GO" id="GO:0016491">
    <property type="term" value="F:oxidoreductase activity"/>
    <property type="evidence" value="ECO:0007669"/>
    <property type="project" value="UniProtKB-KW"/>
</dbReference>
<dbReference type="PROSITE" id="PS00061">
    <property type="entry name" value="ADH_SHORT"/>
    <property type="match status" value="1"/>
</dbReference>
<dbReference type="PRINTS" id="PR00080">
    <property type="entry name" value="SDRFAMILY"/>
</dbReference>
<dbReference type="SUPFAM" id="SSF51735">
    <property type="entry name" value="NAD(P)-binding Rossmann-fold domains"/>
    <property type="match status" value="1"/>
</dbReference>
<dbReference type="FunFam" id="3.40.50.720:FF:000084">
    <property type="entry name" value="Short-chain dehydrogenase reductase"/>
    <property type="match status" value="1"/>
</dbReference>
<reference evidence="3 4" key="1">
    <citation type="submission" date="2016-07" db="EMBL/GenBank/DDBJ databases">
        <title>High microdiversification within the ubiquitous acI lineage of Actinobacteria.</title>
        <authorList>
            <person name="Neuenschwander S.M."/>
            <person name="Salcher M."/>
            <person name="Ghai R."/>
            <person name="Pernthaler J."/>
        </authorList>
    </citation>
    <scope>NUCLEOTIDE SEQUENCE [LARGE SCALE GENOMIC DNA]</scope>
    <source>
        <strain evidence="3">MMS-VB-114</strain>
    </source>
</reference>